<protein>
    <submittedName>
        <fullName evidence="10">ABC transporter permease</fullName>
    </submittedName>
</protein>
<keyword evidence="2" id="KW-1003">Cell membrane</keyword>
<reference evidence="10" key="1">
    <citation type="submission" date="2021-04" db="EMBL/GenBank/DDBJ databases">
        <title>Phylogenetic analysis of Acidobacteriaceae.</title>
        <authorList>
            <person name="Qiu L."/>
            <person name="Zhang Q."/>
        </authorList>
    </citation>
    <scope>NUCLEOTIDE SEQUENCE</scope>
    <source>
        <strain evidence="10">DSM 25168</strain>
    </source>
</reference>
<feature type="transmembrane region" description="Helical" evidence="7">
    <location>
        <begin position="319"/>
        <end position="340"/>
    </location>
</feature>
<dbReference type="NCBIfam" id="TIGR03434">
    <property type="entry name" value="ADOP"/>
    <property type="match status" value="1"/>
</dbReference>
<feature type="transmembrane region" description="Helical" evidence="7">
    <location>
        <begin position="751"/>
        <end position="770"/>
    </location>
</feature>
<sequence length="787" mass="84817">MALALGIGMNSAVFTFVNGLLLRPPQGVSDTGKLIEIWLHDPKSSGVQGWGPFNYPDYAYYRDHAKSVQGLMAFDGDPEEAIWNHQGSGEILHAQFVSGNLFSLLRINPVLGRALSVDDDNIANPRQVIVLSYPFWKQKLNSDPNVVGKTLIMNGTAFTIIGVAPAGFTGLMVGMDPDFWAPLTVMARFRHEVAERFTSRNSYWLIVAGKMRSTADRKSVQAEMHVLAQQVYHNNGSKNDFQDAIVYPLTLVPGPFRVYVAAFTGGLLAVFALVLLIACTNAASLLLARATGRGREMATRAALGAGRARLVRQMLIESLMLATLAGAAGIAVAWVTSRMLMMLKPASIPITLSIPIDWRVVLFTTAISIATGVVFGLAPALRAGAVRAARILKEETQTAGPKKSRLRSALVVAQMAACVVLLAGATLCVRSLLNANAIDAGFDTHHIALTTLDPSNLGYSPAKIDEFYTRLLDRVRQLPGVTSASYTAFLPLGTSRSGTTVGKDSGPNQDKTEVDFYRVSPGFFQTMGIPLLRGRDFTQKEFNGDKADAVVINQTLANRLWPGEDPVGRRLAMHDEKSTRLVVGVVKDGKYHTLGEPPAAVMFLPSLHPQRTIVVRSTGDSRTLLDEIQREVTIVDPLMAATDGQTIEQYMALPLFPARAVGWLLGVSGLLAVVMTAIGLFGVIAYMVSQRTHEIGVRMALGARRSDVMKMVMNQGLRLSAIGLGIGFMGAFAASRLLAPVLYGIGANDPVTMAAVVIGLTLIALAACYLPARKAMNIDPSVALRYE</sequence>
<keyword evidence="11" id="KW-1185">Reference proteome</keyword>
<dbReference type="Proteomes" id="UP001059380">
    <property type="component" value="Chromosome"/>
</dbReference>
<dbReference type="AlphaFoldDB" id="A0A9J7BV55"/>
<gene>
    <name evidence="10" type="ORF">MOP44_02370</name>
</gene>
<organism evidence="10 11">
    <name type="scientific">Occallatibacter riparius</name>
    <dbReference type="NCBI Taxonomy" id="1002689"/>
    <lineage>
        <taxon>Bacteria</taxon>
        <taxon>Pseudomonadati</taxon>
        <taxon>Acidobacteriota</taxon>
        <taxon>Terriglobia</taxon>
        <taxon>Terriglobales</taxon>
        <taxon>Acidobacteriaceae</taxon>
        <taxon>Occallatibacter</taxon>
    </lineage>
</organism>
<feature type="domain" description="ABC3 transporter permease C-terminal" evidence="8">
    <location>
        <begin position="269"/>
        <end position="383"/>
    </location>
</feature>
<dbReference type="Pfam" id="PF02687">
    <property type="entry name" value="FtsX"/>
    <property type="match status" value="2"/>
</dbReference>
<dbReference type="PANTHER" id="PTHR30572">
    <property type="entry name" value="MEMBRANE COMPONENT OF TRANSPORTER-RELATED"/>
    <property type="match status" value="1"/>
</dbReference>
<keyword evidence="5 7" id="KW-0472">Membrane</keyword>
<dbReference type="InterPro" id="IPR025857">
    <property type="entry name" value="MacB_PCD"/>
</dbReference>
<evidence type="ECO:0000256" key="1">
    <source>
        <dbReference type="ARBA" id="ARBA00004651"/>
    </source>
</evidence>
<feature type="transmembrane region" description="Helical" evidence="7">
    <location>
        <begin position="258"/>
        <end position="287"/>
    </location>
</feature>
<feature type="transmembrane region" description="Helical" evidence="7">
    <location>
        <begin position="663"/>
        <end position="688"/>
    </location>
</feature>
<dbReference type="Pfam" id="PF12704">
    <property type="entry name" value="MacB_PCD"/>
    <property type="match status" value="2"/>
</dbReference>
<evidence type="ECO:0000313" key="11">
    <source>
        <dbReference type="Proteomes" id="UP001059380"/>
    </source>
</evidence>
<dbReference type="InterPro" id="IPR050250">
    <property type="entry name" value="Macrolide_Exporter_MacB"/>
</dbReference>
<feature type="transmembrane region" description="Helical" evidence="7">
    <location>
        <begin position="719"/>
        <end position="739"/>
    </location>
</feature>
<dbReference type="EMBL" id="CP093313">
    <property type="protein sequence ID" value="UWZ84790.1"/>
    <property type="molecule type" value="Genomic_DNA"/>
</dbReference>
<dbReference type="GO" id="GO:0022857">
    <property type="term" value="F:transmembrane transporter activity"/>
    <property type="evidence" value="ECO:0007669"/>
    <property type="project" value="TreeGrafter"/>
</dbReference>
<evidence type="ECO:0000256" key="2">
    <source>
        <dbReference type="ARBA" id="ARBA00022475"/>
    </source>
</evidence>
<keyword evidence="3 7" id="KW-0812">Transmembrane</keyword>
<comment type="similarity">
    <text evidence="6">Belongs to the ABC-4 integral membrane protein family.</text>
</comment>
<evidence type="ECO:0000256" key="5">
    <source>
        <dbReference type="ARBA" id="ARBA00023136"/>
    </source>
</evidence>
<feature type="domain" description="MacB-like periplasmic core" evidence="9">
    <location>
        <begin position="419"/>
        <end position="616"/>
    </location>
</feature>
<evidence type="ECO:0000313" key="10">
    <source>
        <dbReference type="EMBL" id="UWZ84790.1"/>
    </source>
</evidence>
<comment type="subcellular location">
    <subcellularLocation>
        <location evidence="1">Cell membrane</location>
        <topology evidence="1">Multi-pass membrane protein</topology>
    </subcellularLocation>
</comment>
<evidence type="ECO:0000256" key="3">
    <source>
        <dbReference type="ARBA" id="ARBA00022692"/>
    </source>
</evidence>
<feature type="transmembrane region" description="Helical" evidence="7">
    <location>
        <begin position="360"/>
        <end position="385"/>
    </location>
</feature>
<evidence type="ECO:0000259" key="8">
    <source>
        <dbReference type="Pfam" id="PF02687"/>
    </source>
</evidence>
<dbReference type="PANTHER" id="PTHR30572:SF4">
    <property type="entry name" value="ABC TRANSPORTER PERMEASE YTRF"/>
    <property type="match status" value="1"/>
</dbReference>
<evidence type="ECO:0000256" key="4">
    <source>
        <dbReference type="ARBA" id="ARBA00022989"/>
    </source>
</evidence>
<dbReference type="InterPro" id="IPR003838">
    <property type="entry name" value="ABC3_permease_C"/>
</dbReference>
<feature type="transmembrane region" description="Helical" evidence="7">
    <location>
        <begin position="406"/>
        <end position="427"/>
    </location>
</feature>
<accession>A0A9J7BV55</accession>
<dbReference type="KEGG" id="orp:MOP44_02370"/>
<dbReference type="GO" id="GO:0005886">
    <property type="term" value="C:plasma membrane"/>
    <property type="evidence" value="ECO:0007669"/>
    <property type="project" value="UniProtKB-SubCell"/>
</dbReference>
<feature type="domain" description="ABC3 transporter permease C-terminal" evidence="8">
    <location>
        <begin position="669"/>
        <end position="780"/>
    </location>
</feature>
<evidence type="ECO:0000256" key="7">
    <source>
        <dbReference type="SAM" id="Phobius"/>
    </source>
</evidence>
<keyword evidence="4 7" id="KW-1133">Transmembrane helix</keyword>
<evidence type="ECO:0000259" key="9">
    <source>
        <dbReference type="Pfam" id="PF12704"/>
    </source>
</evidence>
<evidence type="ECO:0000256" key="6">
    <source>
        <dbReference type="ARBA" id="ARBA00038076"/>
    </source>
</evidence>
<name>A0A9J7BV55_9BACT</name>
<feature type="domain" description="MacB-like periplasmic core" evidence="9">
    <location>
        <begin position="2"/>
        <end position="224"/>
    </location>
</feature>
<proteinExistence type="inferred from homology"/>
<dbReference type="InterPro" id="IPR017800">
    <property type="entry name" value="ADOP"/>
</dbReference>